<dbReference type="eggNOG" id="COG2807">
    <property type="taxonomic scope" value="Bacteria"/>
</dbReference>
<feature type="transmembrane region" description="Helical" evidence="6">
    <location>
        <begin position="152"/>
        <end position="170"/>
    </location>
</feature>
<dbReference type="HOGENOM" id="CLU_029352_4_2_6"/>
<feature type="transmembrane region" description="Helical" evidence="6">
    <location>
        <begin position="288"/>
        <end position="308"/>
    </location>
</feature>
<feature type="transmembrane region" description="Helical" evidence="6">
    <location>
        <begin position="216"/>
        <end position="235"/>
    </location>
</feature>
<evidence type="ECO:0000313" key="8">
    <source>
        <dbReference type="Proteomes" id="UP000011866"/>
    </source>
</evidence>
<dbReference type="InterPro" id="IPR036259">
    <property type="entry name" value="MFS_trans_sf"/>
</dbReference>
<evidence type="ECO:0000256" key="5">
    <source>
        <dbReference type="ARBA" id="ARBA00023136"/>
    </source>
</evidence>
<dbReference type="EMBL" id="HF680312">
    <property type="protein sequence ID" value="CCU71670.1"/>
    <property type="molecule type" value="Genomic_DNA"/>
</dbReference>
<dbReference type="GO" id="GO:0016020">
    <property type="term" value="C:membrane"/>
    <property type="evidence" value="ECO:0007669"/>
    <property type="project" value="UniProtKB-SubCell"/>
</dbReference>
<dbReference type="PANTHER" id="PTHR12778:SF10">
    <property type="entry name" value="MAJOR FACILITATOR SUPERFAMILY DOMAIN-CONTAINING PROTEIN 3"/>
    <property type="match status" value="1"/>
</dbReference>
<dbReference type="PANTHER" id="PTHR12778">
    <property type="entry name" value="SOLUTE CARRIER FAMILY 33 ACETYL-COA TRANSPORTER -RELATED"/>
    <property type="match status" value="1"/>
</dbReference>
<feature type="transmembrane region" description="Helical" evidence="6">
    <location>
        <begin position="80"/>
        <end position="98"/>
    </location>
</feature>
<feature type="transmembrane region" description="Helical" evidence="6">
    <location>
        <begin position="378"/>
        <end position="395"/>
    </location>
</feature>
<dbReference type="CDD" id="cd17485">
    <property type="entry name" value="MFS_MFSD3"/>
    <property type="match status" value="1"/>
</dbReference>
<evidence type="ECO:0000256" key="6">
    <source>
        <dbReference type="SAM" id="Phobius"/>
    </source>
</evidence>
<dbReference type="STRING" id="187493.CN03_11960"/>
<evidence type="ECO:0000313" key="7">
    <source>
        <dbReference type="EMBL" id="CCU71670.1"/>
    </source>
</evidence>
<feature type="transmembrane region" description="Helical" evidence="6">
    <location>
        <begin position="349"/>
        <end position="372"/>
    </location>
</feature>
<dbReference type="InterPro" id="IPR004752">
    <property type="entry name" value="AmpG_permease/AT-1"/>
</dbReference>
<protein>
    <submittedName>
        <fullName evidence="7">Major facilitator superfamily protein</fullName>
    </submittedName>
</protein>
<feature type="transmembrane region" description="Helical" evidence="6">
    <location>
        <begin position="104"/>
        <end position="123"/>
    </location>
</feature>
<feature type="transmembrane region" description="Helical" evidence="6">
    <location>
        <begin position="42"/>
        <end position="59"/>
    </location>
</feature>
<keyword evidence="4 6" id="KW-1133">Transmembrane helix</keyword>
<dbReference type="InterPro" id="IPR011701">
    <property type="entry name" value="MFS"/>
</dbReference>
<organism evidence="7 8">
    <name type="scientific">Thalassolituus oleivorans MIL-1</name>
    <dbReference type="NCBI Taxonomy" id="1298593"/>
    <lineage>
        <taxon>Bacteria</taxon>
        <taxon>Pseudomonadati</taxon>
        <taxon>Pseudomonadota</taxon>
        <taxon>Gammaproteobacteria</taxon>
        <taxon>Oceanospirillales</taxon>
        <taxon>Oceanospirillaceae</taxon>
        <taxon>Thalassolituus</taxon>
    </lineage>
</organism>
<dbReference type="RefSeq" id="WP_015486407.1">
    <property type="nucleotide sequence ID" value="NC_020888.1"/>
</dbReference>
<evidence type="ECO:0000256" key="1">
    <source>
        <dbReference type="ARBA" id="ARBA00004141"/>
    </source>
</evidence>
<dbReference type="Proteomes" id="UP000011866">
    <property type="component" value="Chromosome"/>
</dbReference>
<keyword evidence="5 6" id="KW-0472">Membrane</keyword>
<dbReference type="GO" id="GO:0022857">
    <property type="term" value="F:transmembrane transporter activity"/>
    <property type="evidence" value="ECO:0007669"/>
    <property type="project" value="InterPro"/>
</dbReference>
<dbReference type="KEGG" id="tol:TOL_1242"/>
<feature type="transmembrane region" description="Helical" evidence="6">
    <location>
        <begin position="257"/>
        <end position="281"/>
    </location>
</feature>
<proteinExistence type="predicted"/>
<feature type="transmembrane region" description="Helical" evidence="6">
    <location>
        <begin position="176"/>
        <end position="195"/>
    </location>
</feature>
<evidence type="ECO:0000256" key="4">
    <source>
        <dbReference type="ARBA" id="ARBA00022989"/>
    </source>
</evidence>
<accession>M5DNZ2</accession>
<dbReference type="Gene3D" id="1.20.1250.20">
    <property type="entry name" value="MFS general substrate transporter like domains"/>
    <property type="match status" value="1"/>
</dbReference>
<dbReference type="AlphaFoldDB" id="M5DNZ2"/>
<keyword evidence="8" id="KW-1185">Reference proteome</keyword>
<keyword evidence="2" id="KW-0813">Transport</keyword>
<feature type="transmembrane region" description="Helical" evidence="6">
    <location>
        <begin position="314"/>
        <end position="337"/>
    </location>
</feature>
<dbReference type="SUPFAM" id="SSF103473">
    <property type="entry name" value="MFS general substrate transporter"/>
    <property type="match status" value="1"/>
</dbReference>
<dbReference type="Pfam" id="PF07690">
    <property type="entry name" value="MFS_1"/>
    <property type="match status" value="1"/>
</dbReference>
<keyword evidence="3 6" id="KW-0812">Transmembrane</keyword>
<evidence type="ECO:0000256" key="2">
    <source>
        <dbReference type="ARBA" id="ARBA00022448"/>
    </source>
</evidence>
<evidence type="ECO:0000256" key="3">
    <source>
        <dbReference type="ARBA" id="ARBA00022692"/>
    </source>
</evidence>
<gene>
    <name evidence="7" type="ORF">TOL_1242</name>
</gene>
<sequence>MDQNKAKWLALISLYLVQGLPHGFFGQAMPVLLREQGVDLKHIGLMALVALPWALKFLWAPMLDRFTLFPRHWPDEFRRSWILAMNYSAAALLIAISFMPLDWIATDGLLLFGVLLIGINVLIATQDIATDATAVENLSPHERGFGNGVQVGGYRTGMVLAGGLLVSYFSYLGWQVSLWVLALMMVLGTLPLYAYKPKPKPHQVAQQSMLPLWKGFFNLKDAWLWVALISLYKVGDAFGTQMIRPYLSDAGLSLDELGTMLGGVGFVAGLAGALYGGWLVGRISRARALTLFLLLEALAMLGYVGISIEYKAHIWLAVTVEHITGGMATAALFTIMMDRCREHSAAADYALQSCVVIVTGMFASAISGYSAATLGYDMHFAVAALVCVAAVWLVYRASRAGLLLPKSQTMQ</sequence>
<reference evidence="7 8" key="1">
    <citation type="journal article" date="2013" name="Genome Announc.">
        <title>Genome Sequence of Thalassolituus oleivorans MIL-1 (DSM 14913T).</title>
        <authorList>
            <person name="Golyshin P.N."/>
            <person name="Werner J."/>
            <person name="Chernikova T.N."/>
            <person name="Tran H."/>
            <person name="Ferrer M."/>
            <person name="Yakimov M.M."/>
            <person name="Teeling H."/>
            <person name="Golyshina O.V."/>
        </authorList>
    </citation>
    <scope>NUCLEOTIDE SEQUENCE [LARGE SCALE GENOMIC DNA]</scope>
    <source>
        <strain evidence="7 8">MIL-1</strain>
    </source>
</reference>
<name>M5DNZ2_9GAMM</name>
<dbReference type="GeneID" id="79176154"/>
<comment type="subcellular location">
    <subcellularLocation>
        <location evidence="1">Membrane</location>
        <topology evidence="1">Multi-pass membrane protein</topology>
    </subcellularLocation>
</comment>